<evidence type="ECO:0000256" key="2">
    <source>
        <dbReference type="ARBA" id="ARBA00023054"/>
    </source>
</evidence>
<evidence type="ECO:0000259" key="6">
    <source>
        <dbReference type="Pfam" id="PF13870"/>
    </source>
</evidence>
<sequence length="599" mass="68795">MFLDNKMADEESAPIEPVEEEKSAVEEASPAHEDQVPTEEESSPAPEAEEQIPAGEDSAADDANNNAAAETDKATEEAQMEGEQATEVVAIETGGGDDEQATEVAEGEGEAKMEGEAEAIGEGQAEEEAAEEKKVSGGDDKTGEEDDVKEGEEEEEKAEEDDGEDEEAKQEGDDEGTTHREEQDVSKSPIPKSDTFAEGDRAESPTVGVGEKLSREASPVEEERELGKPDILEPGTPERSRPGSEADEEEDEEGRQLDTFEEEDEEEEEEEKPQFDREELMERYHQAIAEREQLQQQNYQLQHKLAEYFRKKKADDSRQDYDKNVTDQEQRYLKYMAQLEDLRRQDLQQRDGYKDQIEELKKKCEERKERVDKEKQAFMELKKQVAFNSINSRSGKPIPPKDIEQYLSAENKKEAEVVNVRLENIKLKNKLRKKEQQLKSKEELAEGLHLIDFEQLKIENQTYNEKIEERNEELLKLRKKITSTVQVLTHLKEKLQYVQRENQIQKERLREVEAEVGHKRDVLSRTKQARDALRIDNQRLRQSSGLLGNEPLLRDFEEQKDEGDELRQKLEQLKRDHAELTLNCSQVRRKIEQTRNGRG</sequence>
<evidence type="ECO:0000256" key="4">
    <source>
        <dbReference type="SAM" id="Coils"/>
    </source>
</evidence>
<reference evidence="7 8" key="1">
    <citation type="submission" date="2024-11" db="EMBL/GenBank/DDBJ databases">
        <title>Chromosome-level genome assembly of the freshwater bivalve Anodonta woodiana.</title>
        <authorList>
            <person name="Chen X."/>
        </authorList>
    </citation>
    <scope>NUCLEOTIDE SEQUENCE [LARGE SCALE GENOMIC DNA]</scope>
    <source>
        <strain evidence="7">MN2024</strain>
        <tissue evidence="7">Gills</tissue>
    </source>
</reference>
<feature type="compositionally biased region" description="Acidic residues" evidence="5">
    <location>
        <begin position="245"/>
        <end position="271"/>
    </location>
</feature>
<dbReference type="EMBL" id="JBJQND010000005">
    <property type="protein sequence ID" value="KAL3877766.1"/>
    <property type="molecule type" value="Genomic_DNA"/>
</dbReference>
<feature type="region of interest" description="Disordered" evidence="5">
    <location>
        <begin position="1"/>
        <end position="278"/>
    </location>
</feature>
<evidence type="ECO:0000313" key="8">
    <source>
        <dbReference type="Proteomes" id="UP001634394"/>
    </source>
</evidence>
<dbReference type="PANTHER" id="PTHR15654:SF1">
    <property type="entry name" value="COILED-COIL DOMAIN-CONTAINING PROTEIN 96"/>
    <property type="match status" value="1"/>
</dbReference>
<feature type="domain" description="CCDC113/CCDC96 coiled-coil" evidence="6">
    <location>
        <begin position="411"/>
        <end position="585"/>
    </location>
</feature>
<protein>
    <recommendedName>
        <fullName evidence="6">CCDC113/CCDC96 coiled-coil domain-containing protein</fullName>
    </recommendedName>
</protein>
<evidence type="ECO:0000256" key="3">
    <source>
        <dbReference type="ARBA" id="ARBA00023273"/>
    </source>
</evidence>
<keyword evidence="3" id="KW-0966">Cell projection</keyword>
<dbReference type="PANTHER" id="PTHR15654">
    <property type="entry name" value="COILED-COIL DOMAIN-CONTAINING PROTEIN 113-RELATED"/>
    <property type="match status" value="1"/>
</dbReference>
<gene>
    <name evidence="7" type="ORF">ACJMK2_035428</name>
</gene>
<feature type="compositionally biased region" description="Acidic residues" evidence="5">
    <location>
        <begin position="10"/>
        <end position="19"/>
    </location>
</feature>
<feature type="compositionally biased region" description="Basic and acidic residues" evidence="5">
    <location>
        <begin position="20"/>
        <end position="35"/>
    </location>
</feature>
<proteinExistence type="predicted"/>
<dbReference type="Pfam" id="PF13870">
    <property type="entry name" value="CCDC113_CCDC96_CC"/>
    <property type="match status" value="1"/>
</dbReference>
<dbReference type="InterPro" id="IPR051885">
    <property type="entry name" value="CC_CF"/>
</dbReference>
<dbReference type="InterPro" id="IPR025254">
    <property type="entry name" value="CCDC113/CCDC96_CC"/>
</dbReference>
<feature type="compositionally biased region" description="Acidic residues" evidence="5">
    <location>
        <begin position="36"/>
        <end position="50"/>
    </location>
</feature>
<feature type="compositionally biased region" description="Basic and acidic residues" evidence="5">
    <location>
        <begin position="131"/>
        <end position="141"/>
    </location>
</feature>
<evidence type="ECO:0000256" key="1">
    <source>
        <dbReference type="ARBA" id="ARBA00004138"/>
    </source>
</evidence>
<dbReference type="GO" id="GO:0005929">
    <property type="term" value="C:cilium"/>
    <property type="evidence" value="ECO:0007669"/>
    <property type="project" value="UniProtKB-SubCell"/>
</dbReference>
<evidence type="ECO:0000313" key="7">
    <source>
        <dbReference type="EMBL" id="KAL3877766.1"/>
    </source>
</evidence>
<feature type="compositionally biased region" description="Acidic residues" evidence="5">
    <location>
        <begin position="116"/>
        <end position="130"/>
    </location>
</feature>
<feature type="compositionally biased region" description="Acidic residues" evidence="5">
    <location>
        <begin position="142"/>
        <end position="175"/>
    </location>
</feature>
<name>A0ABD3WWP5_SINWO</name>
<comment type="caution">
    <text evidence="7">The sequence shown here is derived from an EMBL/GenBank/DDBJ whole genome shotgun (WGS) entry which is preliminary data.</text>
</comment>
<feature type="coiled-coil region" evidence="4">
    <location>
        <begin position="417"/>
        <end position="590"/>
    </location>
</feature>
<dbReference type="AlphaFoldDB" id="A0ABD3WWP5"/>
<comment type="subcellular location">
    <subcellularLocation>
        <location evidence="1">Cell projection</location>
        <location evidence="1">Cilium</location>
    </subcellularLocation>
</comment>
<feature type="compositionally biased region" description="Basic and acidic residues" evidence="5">
    <location>
        <begin position="225"/>
        <end position="244"/>
    </location>
</feature>
<feature type="compositionally biased region" description="Basic and acidic residues" evidence="5">
    <location>
        <begin position="176"/>
        <end position="185"/>
    </location>
</feature>
<feature type="compositionally biased region" description="Acidic residues" evidence="5">
    <location>
        <begin position="95"/>
        <end position="108"/>
    </location>
</feature>
<keyword evidence="8" id="KW-1185">Reference proteome</keyword>
<organism evidence="7 8">
    <name type="scientific">Sinanodonta woodiana</name>
    <name type="common">Chinese pond mussel</name>
    <name type="synonym">Anodonta woodiana</name>
    <dbReference type="NCBI Taxonomy" id="1069815"/>
    <lineage>
        <taxon>Eukaryota</taxon>
        <taxon>Metazoa</taxon>
        <taxon>Spiralia</taxon>
        <taxon>Lophotrochozoa</taxon>
        <taxon>Mollusca</taxon>
        <taxon>Bivalvia</taxon>
        <taxon>Autobranchia</taxon>
        <taxon>Heteroconchia</taxon>
        <taxon>Palaeoheterodonta</taxon>
        <taxon>Unionida</taxon>
        <taxon>Unionoidea</taxon>
        <taxon>Unionidae</taxon>
        <taxon>Unioninae</taxon>
        <taxon>Sinanodonta</taxon>
    </lineage>
</organism>
<keyword evidence="2 4" id="KW-0175">Coiled coil</keyword>
<dbReference type="Proteomes" id="UP001634394">
    <property type="component" value="Unassembled WGS sequence"/>
</dbReference>
<evidence type="ECO:0000256" key="5">
    <source>
        <dbReference type="SAM" id="MobiDB-lite"/>
    </source>
</evidence>
<accession>A0ABD3WWP5</accession>